<dbReference type="InterPro" id="IPR036249">
    <property type="entry name" value="Thioredoxin-like_sf"/>
</dbReference>
<keyword evidence="4" id="KW-0496">Mitochondrion</keyword>
<protein>
    <recommendedName>
        <fullName evidence="6">Large ribosomal subunit protein mL43</fullName>
    </recommendedName>
</protein>
<dbReference type="SUPFAM" id="SSF52833">
    <property type="entry name" value="Thioredoxin-like"/>
    <property type="match status" value="1"/>
</dbReference>
<evidence type="ECO:0000256" key="1">
    <source>
        <dbReference type="ARBA" id="ARBA00004173"/>
    </source>
</evidence>
<dbReference type="EMBL" id="CAJNOQ010003880">
    <property type="protein sequence ID" value="CAF1033924.1"/>
    <property type="molecule type" value="Genomic_DNA"/>
</dbReference>
<evidence type="ECO:0000256" key="4">
    <source>
        <dbReference type="ARBA" id="ARBA00023128"/>
    </source>
</evidence>
<dbReference type="EMBL" id="CAJOBC010003880">
    <property type="protein sequence ID" value="CAF3804602.1"/>
    <property type="molecule type" value="Genomic_DNA"/>
</dbReference>
<dbReference type="GO" id="GO:0032543">
    <property type="term" value="P:mitochondrial translation"/>
    <property type="evidence" value="ECO:0007669"/>
    <property type="project" value="InterPro"/>
</dbReference>
<dbReference type="PANTHER" id="PTHR21396">
    <property type="entry name" value="39S RIBOSOMAL PROTEIN L43"/>
    <property type="match status" value="1"/>
</dbReference>
<evidence type="ECO:0000313" key="8">
    <source>
        <dbReference type="EMBL" id="CAF1033924.1"/>
    </source>
</evidence>
<dbReference type="EMBL" id="CAJNOK010015820">
    <property type="protein sequence ID" value="CAF1232871.1"/>
    <property type="molecule type" value="Genomic_DNA"/>
</dbReference>
<dbReference type="Pfam" id="PF05047">
    <property type="entry name" value="L51_S25_CI-B8"/>
    <property type="match status" value="1"/>
</dbReference>
<evidence type="ECO:0000313" key="10">
    <source>
        <dbReference type="EMBL" id="CAF3804602.1"/>
    </source>
</evidence>
<dbReference type="PANTHER" id="PTHR21396:SF2">
    <property type="entry name" value="LARGE RIBOSOMAL SUBUNIT PROTEIN ML43"/>
    <property type="match status" value="1"/>
</dbReference>
<keyword evidence="5" id="KW-0687">Ribonucleoprotein</keyword>
<dbReference type="InterPro" id="IPR007741">
    <property type="entry name" value="Ribosomal_mL43/mS25/NADH_DH"/>
</dbReference>
<dbReference type="Gene3D" id="3.40.30.10">
    <property type="entry name" value="Glutaredoxin"/>
    <property type="match status" value="1"/>
</dbReference>
<evidence type="ECO:0000256" key="5">
    <source>
        <dbReference type="ARBA" id="ARBA00023274"/>
    </source>
</evidence>
<evidence type="ECO:0000259" key="7">
    <source>
        <dbReference type="SMART" id="SM00916"/>
    </source>
</evidence>
<organism evidence="8 12">
    <name type="scientific">Didymodactylos carnosus</name>
    <dbReference type="NCBI Taxonomy" id="1234261"/>
    <lineage>
        <taxon>Eukaryota</taxon>
        <taxon>Metazoa</taxon>
        <taxon>Spiralia</taxon>
        <taxon>Gnathifera</taxon>
        <taxon>Rotifera</taxon>
        <taxon>Eurotatoria</taxon>
        <taxon>Bdelloidea</taxon>
        <taxon>Philodinida</taxon>
        <taxon>Philodinidae</taxon>
        <taxon>Didymodactylos</taxon>
    </lineage>
</organism>
<gene>
    <name evidence="8" type="ORF">GPM918_LOCUS15422</name>
    <name evidence="9" type="ORF">OVA965_LOCUS25461</name>
    <name evidence="10" type="ORF">SRO942_LOCUS15422</name>
    <name evidence="11" type="ORF">TMI583_LOCUS26190</name>
</gene>
<evidence type="ECO:0000256" key="2">
    <source>
        <dbReference type="ARBA" id="ARBA00006073"/>
    </source>
</evidence>
<dbReference type="Proteomes" id="UP000681722">
    <property type="component" value="Unassembled WGS sequence"/>
</dbReference>
<comment type="caution">
    <text evidence="8">The sequence shown here is derived from an EMBL/GenBank/DDBJ whole genome shotgun (WGS) entry which is preliminary data.</text>
</comment>
<dbReference type="EMBL" id="CAJOBA010037367">
    <property type="protein sequence ID" value="CAF4040990.1"/>
    <property type="molecule type" value="Genomic_DNA"/>
</dbReference>
<comment type="subcellular location">
    <subcellularLocation>
        <location evidence="1">Mitochondrion</location>
    </subcellularLocation>
</comment>
<name>A0A814J6P7_9BILA</name>
<evidence type="ECO:0000256" key="6">
    <source>
        <dbReference type="ARBA" id="ARBA00035188"/>
    </source>
</evidence>
<keyword evidence="12" id="KW-1185">Reference proteome</keyword>
<dbReference type="SMART" id="SM00916">
    <property type="entry name" value="L51_S25_CI-B8"/>
    <property type="match status" value="1"/>
</dbReference>
<dbReference type="AlphaFoldDB" id="A0A814J6P7"/>
<dbReference type="OrthoDB" id="88at2759"/>
<accession>A0A814J6P7</accession>
<dbReference type="Proteomes" id="UP000677228">
    <property type="component" value="Unassembled WGS sequence"/>
</dbReference>
<evidence type="ECO:0000313" key="11">
    <source>
        <dbReference type="EMBL" id="CAF4040990.1"/>
    </source>
</evidence>
<reference evidence="8" key="1">
    <citation type="submission" date="2021-02" db="EMBL/GenBank/DDBJ databases">
        <authorList>
            <person name="Nowell W R."/>
        </authorList>
    </citation>
    <scope>NUCLEOTIDE SEQUENCE</scope>
</reference>
<dbReference type="GO" id="GO:0005762">
    <property type="term" value="C:mitochondrial large ribosomal subunit"/>
    <property type="evidence" value="ECO:0007669"/>
    <property type="project" value="TreeGrafter"/>
</dbReference>
<dbReference type="Proteomes" id="UP000682733">
    <property type="component" value="Unassembled WGS sequence"/>
</dbReference>
<dbReference type="Proteomes" id="UP000663829">
    <property type="component" value="Unassembled WGS sequence"/>
</dbReference>
<evidence type="ECO:0000313" key="12">
    <source>
        <dbReference type="Proteomes" id="UP000663829"/>
    </source>
</evidence>
<evidence type="ECO:0000256" key="3">
    <source>
        <dbReference type="ARBA" id="ARBA00022980"/>
    </source>
</evidence>
<proteinExistence type="inferred from homology"/>
<evidence type="ECO:0000313" key="9">
    <source>
        <dbReference type="EMBL" id="CAF1232871.1"/>
    </source>
</evidence>
<dbReference type="InterPro" id="IPR039927">
    <property type="entry name" value="Ribosomal_mL43"/>
</dbReference>
<dbReference type="GO" id="GO:0003735">
    <property type="term" value="F:structural constituent of ribosome"/>
    <property type="evidence" value="ECO:0007669"/>
    <property type="project" value="InterPro"/>
</dbReference>
<feature type="domain" description="Ribosomal protein/NADH dehydrogenase" evidence="7">
    <location>
        <begin position="68"/>
        <end position="141"/>
    </location>
</feature>
<comment type="similarity">
    <text evidence="2">Belongs to the mitochondrion-specific ribosomal protein mL43 family.</text>
</comment>
<sequence length="217" mass="25609">MNVLIISIRSSTISQLLKPSCISSSLLSLRQWHNFEEITPAKYVKSNLQNGLGRYVCQLQRLTIKFCKEFRTSFGVRDYIEHDLVTFAKKYPMVAIYLQPRRHRTPTLTAEYLNGCEQNLKITSCSRQQVNWWVHYLLTQQGDSTVRYLKQMHSDSPSTQGIWTPYTNKPLDRILRTYPDDELREIEDPDYLYPSATKQIQQLFDKQQQQEDEEKHV</sequence>
<keyword evidence="3" id="KW-0689">Ribosomal protein</keyword>